<evidence type="ECO:0000313" key="3">
    <source>
        <dbReference type="EMBL" id="QEG34928.1"/>
    </source>
</evidence>
<dbReference type="KEGG" id="bgok:Pr1d_22160"/>
<feature type="region of interest" description="Disordered" evidence="1">
    <location>
        <begin position="151"/>
        <end position="190"/>
    </location>
</feature>
<dbReference type="AlphaFoldDB" id="A0A5B9Q7G7"/>
<dbReference type="Gene3D" id="3.30.420.10">
    <property type="entry name" value="Ribonuclease H-like superfamily/Ribonuclease H"/>
    <property type="match status" value="1"/>
</dbReference>
<dbReference type="RefSeq" id="WP_148073501.1">
    <property type="nucleotide sequence ID" value="NZ_CP042913.1"/>
</dbReference>
<keyword evidence="4" id="KW-1185">Reference proteome</keyword>
<feature type="compositionally biased region" description="Basic residues" evidence="1">
    <location>
        <begin position="175"/>
        <end position="185"/>
    </location>
</feature>
<protein>
    <submittedName>
        <fullName evidence="3">Ribonuclease HI</fullName>
        <ecNumber evidence="3">3.1.26.4</ecNumber>
    </submittedName>
</protein>
<organism evidence="3 4">
    <name type="scientific">Bythopirellula goksoeyrii</name>
    <dbReference type="NCBI Taxonomy" id="1400387"/>
    <lineage>
        <taxon>Bacteria</taxon>
        <taxon>Pseudomonadati</taxon>
        <taxon>Planctomycetota</taxon>
        <taxon>Planctomycetia</taxon>
        <taxon>Pirellulales</taxon>
        <taxon>Lacipirellulaceae</taxon>
        <taxon>Bythopirellula</taxon>
    </lineage>
</organism>
<dbReference type="EC" id="3.1.26.4" evidence="3"/>
<dbReference type="EMBL" id="CP042913">
    <property type="protein sequence ID" value="QEG34928.1"/>
    <property type="molecule type" value="Genomic_DNA"/>
</dbReference>
<keyword evidence="3" id="KW-0378">Hydrolase</keyword>
<dbReference type="SUPFAM" id="SSF53098">
    <property type="entry name" value="Ribonuclease H-like"/>
    <property type="match status" value="1"/>
</dbReference>
<dbReference type="InterPro" id="IPR002156">
    <property type="entry name" value="RNaseH_domain"/>
</dbReference>
<dbReference type="Proteomes" id="UP000323917">
    <property type="component" value="Chromosome"/>
</dbReference>
<feature type="domain" description="RNase H type-1" evidence="2">
    <location>
        <begin position="3"/>
        <end position="154"/>
    </location>
</feature>
<dbReference type="Pfam" id="PF00075">
    <property type="entry name" value="RNase_H"/>
    <property type="match status" value="1"/>
</dbReference>
<evidence type="ECO:0000313" key="4">
    <source>
        <dbReference type="Proteomes" id="UP000323917"/>
    </source>
</evidence>
<name>A0A5B9Q7G7_9BACT</name>
<reference evidence="3 4" key="1">
    <citation type="submission" date="2019-08" db="EMBL/GenBank/DDBJ databases">
        <title>Deep-cultivation of Planctomycetes and their phenomic and genomic characterization uncovers novel biology.</title>
        <authorList>
            <person name="Wiegand S."/>
            <person name="Jogler M."/>
            <person name="Boedeker C."/>
            <person name="Pinto D."/>
            <person name="Vollmers J."/>
            <person name="Rivas-Marin E."/>
            <person name="Kohn T."/>
            <person name="Peeters S.H."/>
            <person name="Heuer A."/>
            <person name="Rast P."/>
            <person name="Oberbeckmann S."/>
            <person name="Bunk B."/>
            <person name="Jeske O."/>
            <person name="Meyerdierks A."/>
            <person name="Storesund J.E."/>
            <person name="Kallscheuer N."/>
            <person name="Luecker S."/>
            <person name="Lage O.M."/>
            <person name="Pohl T."/>
            <person name="Merkel B.J."/>
            <person name="Hornburger P."/>
            <person name="Mueller R.-W."/>
            <person name="Bruemmer F."/>
            <person name="Labrenz M."/>
            <person name="Spormann A.M."/>
            <person name="Op den Camp H."/>
            <person name="Overmann J."/>
            <person name="Amann R."/>
            <person name="Jetten M.S.M."/>
            <person name="Mascher T."/>
            <person name="Medema M.H."/>
            <person name="Devos D.P."/>
            <person name="Kaster A.-K."/>
            <person name="Ovreas L."/>
            <person name="Rohde M."/>
            <person name="Galperin M.Y."/>
            <person name="Jogler C."/>
        </authorList>
    </citation>
    <scope>NUCLEOTIDE SEQUENCE [LARGE SCALE GENOMIC DNA]</scope>
    <source>
        <strain evidence="3 4">Pr1d</strain>
    </source>
</reference>
<dbReference type="PROSITE" id="PS50879">
    <property type="entry name" value="RNASE_H_1"/>
    <property type="match status" value="1"/>
</dbReference>
<dbReference type="GO" id="GO:0003676">
    <property type="term" value="F:nucleic acid binding"/>
    <property type="evidence" value="ECO:0007669"/>
    <property type="project" value="InterPro"/>
</dbReference>
<dbReference type="OrthoDB" id="277546at2"/>
<sequence length="223" mass="25129">MNASPHYLLFSEASCSAPAGRSWRFVLQNVESTKRMVASDHEPASCGERLELLAVVRGLEAIDGPSRVTLVTKSRYVSRGMKHGLAEWRANEWRWERFGRIVPVKDSDLWQRVDRALLFHEVDCQAWQFEASTETVADSSQSEMAVETVQGEERGSARRSTTQRIDASHSVPAKNWRRRARRKTAVRQEAKNWHGPLVGRALEWKNTLSSWGASSGPVIQGAT</sequence>
<gene>
    <name evidence="3" type="primary">rnhA_1</name>
    <name evidence="3" type="ORF">Pr1d_22160</name>
</gene>
<dbReference type="InterPro" id="IPR012337">
    <property type="entry name" value="RNaseH-like_sf"/>
</dbReference>
<evidence type="ECO:0000256" key="1">
    <source>
        <dbReference type="SAM" id="MobiDB-lite"/>
    </source>
</evidence>
<proteinExistence type="predicted"/>
<dbReference type="InterPro" id="IPR036397">
    <property type="entry name" value="RNaseH_sf"/>
</dbReference>
<accession>A0A5B9Q7G7</accession>
<evidence type="ECO:0000259" key="2">
    <source>
        <dbReference type="PROSITE" id="PS50879"/>
    </source>
</evidence>
<dbReference type="GO" id="GO:0004523">
    <property type="term" value="F:RNA-DNA hybrid ribonuclease activity"/>
    <property type="evidence" value="ECO:0007669"/>
    <property type="project" value="UniProtKB-EC"/>
</dbReference>